<proteinExistence type="predicted"/>
<organism evidence="2 3">
    <name type="scientific">Dendrothele bispora (strain CBS 962.96)</name>
    <dbReference type="NCBI Taxonomy" id="1314807"/>
    <lineage>
        <taxon>Eukaryota</taxon>
        <taxon>Fungi</taxon>
        <taxon>Dikarya</taxon>
        <taxon>Basidiomycota</taxon>
        <taxon>Agaricomycotina</taxon>
        <taxon>Agaricomycetes</taxon>
        <taxon>Agaricomycetidae</taxon>
        <taxon>Agaricales</taxon>
        <taxon>Agaricales incertae sedis</taxon>
        <taxon>Dendrothele</taxon>
    </lineage>
</organism>
<keyword evidence="3" id="KW-1185">Reference proteome</keyword>
<feature type="compositionally biased region" description="Low complexity" evidence="1">
    <location>
        <begin position="336"/>
        <end position="346"/>
    </location>
</feature>
<feature type="compositionally biased region" description="Polar residues" evidence="1">
    <location>
        <begin position="114"/>
        <end position="123"/>
    </location>
</feature>
<protein>
    <submittedName>
        <fullName evidence="2">Uncharacterized protein</fullName>
    </submittedName>
</protein>
<feature type="compositionally biased region" description="Low complexity" evidence="1">
    <location>
        <begin position="354"/>
        <end position="371"/>
    </location>
</feature>
<sequence>MNNSVELTAEKMAPGTSRNSTRSGVHHAPRSNNAKGPSPVIPEEFELVDGASDSTESPLTTPGTHIATLDPDPTLDTHTSTSPIANTDSIPSLAAAQAESDPSLVPVASAVNTNSAQTQSTVPENIDPSPASPRLSSSSSRPTINNRHLEPLTLFNVFSCVDGYYINKEFDNTDSKKARNAFFSCFTAPGSVQFFAANHTRLLSYNSTEYKHAIFNHILGDKWESDVHSRIFLTKQASVEDKSFEVLLNTIGAYNSMLVGTASAVDDVGLQGAFYASFTPEFACYLDEKGVKHSAAYGDWLKEVTKHDMHFRKFIQPKIDELNSLHAVATAASASSSRPPLAPAFSHNAPRSGSRPNVPASSRPASSSSSNSFLIPKMAEIRNDPVQLDLYHKGKCCFHCRSFFANHQVHDCTFEATPLEVPYRPLTEADISYASDFFNRFKKSITLNALLKCKASSSVAAVVPVPSSAVDDVDSYIASQSSSRVDNAVAALWGGIPIARTQLNADMYDHSRRRSASWSPHAPRVSSHRCQPSDSDDDYHRGPSPGPSKRARHRSISASRDSRSQRNSPSPAPVAAVIQDIEHDDDITDGVQLPDESGMNTPIRNNVRVPDSHRTVSSDPPFRLPHLFFSARLSGLNVTDPLELDLLLDHGSHLVLIRDDLVRQLGLRRYRLHRPENISLATDSDSSHSSLTLHEYVKVKLEDRSGSWTSRTVFAIIAPSLCSPMILGLPFLSHNKLVIDHDARTVIDKSSGFDLLNPVPSSPVPLPDTRSPKARRIDICKLRLDLIRELKDFHSRNPSLHKSDTVLQVNVASAVKRRLEDLELLARYESLFDGLKSKYADVFSKIPHVDDLPTDITCSIKLKDANLVCGTRQTPKQTPQK</sequence>
<dbReference type="AlphaFoldDB" id="A0A4S8L9G9"/>
<feature type="compositionally biased region" description="Polar residues" evidence="1">
    <location>
        <begin position="52"/>
        <end position="63"/>
    </location>
</feature>
<feature type="compositionally biased region" description="Low complexity" evidence="1">
    <location>
        <begin position="68"/>
        <end position="83"/>
    </location>
</feature>
<evidence type="ECO:0000313" key="2">
    <source>
        <dbReference type="EMBL" id="THU85143.1"/>
    </source>
</evidence>
<name>A0A4S8L9G9_DENBC</name>
<feature type="region of interest" description="Disordered" evidence="1">
    <location>
        <begin position="1"/>
        <end position="87"/>
    </location>
</feature>
<feature type="region of interest" description="Disordered" evidence="1">
    <location>
        <begin position="514"/>
        <end position="573"/>
    </location>
</feature>
<evidence type="ECO:0000256" key="1">
    <source>
        <dbReference type="SAM" id="MobiDB-lite"/>
    </source>
</evidence>
<feature type="region of interest" description="Disordered" evidence="1">
    <location>
        <begin position="587"/>
        <end position="616"/>
    </location>
</feature>
<dbReference type="Gene3D" id="2.40.70.10">
    <property type="entry name" value="Acid Proteases"/>
    <property type="match status" value="1"/>
</dbReference>
<reference evidence="2 3" key="1">
    <citation type="journal article" date="2019" name="Nat. Ecol. Evol.">
        <title>Megaphylogeny resolves global patterns of mushroom evolution.</title>
        <authorList>
            <person name="Varga T."/>
            <person name="Krizsan K."/>
            <person name="Foldi C."/>
            <person name="Dima B."/>
            <person name="Sanchez-Garcia M."/>
            <person name="Sanchez-Ramirez S."/>
            <person name="Szollosi G.J."/>
            <person name="Szarkandi J.G."/>
            <person name="Papp V."/>
            <person name="Albert L."/>
            <person name="Andreopoulos W."/>
            <person name="Angelini C."/>
            <person name="Antonin V."/>
            <person name="Barry K.W."/>
            <person name="Bougher N.L."/>
            <person name="Buchanan P."/>
            <person name="Buyck B."/>
            <person name="Bense V."/>
            <person name="Catcheside P."/>
            <person name="Chovatia M."/>
            <person name="Cooper J."/>
            <person name="Damon W."/>
            <person name="Desjardin D."/>
            <person name="Finy P."/>
            <person name="Geml J."/>
            <person name="Haridas S."/>
            <person name="Hughes K."/>
            <person name="Justo A."/>
            <person name="Karasinski D."/>
            <person name="Kautmanova I."/>
            <person name="Kiss B."/>
            <person name="Kocsube S."/>
            <person name="Kotiranta H."/>
            <person name="LaButti K.M."/>
            <person name="Lechner B.E."/>
            <person name="Liimatainen K."/>
            <person name="Lipzen A."/>
            <person name="Lukacs Z."/>
            <person name="Mihaltcheva S."/>
            <person name="Morgado L.N."/>
            <person name="Niskanen T."/>
            <person name="Noordeloos M.E."/>
            <person name="Ohm R.A."/>
            <person name="Ortiz-Santana B."/>
            <person name="Ovrebo C."/>
            <person name="Racz N."/>
            <person name="Riley R."/>
            <person name="Savchenko A."/>
            <person name="Shiryaev A."/>
            <person name="Soop K."/>
            <person name="Spirin V."/>
            <person name="Szebenyi C."/>
            <person name="Tomsovsky M."/>
            <person name="Tulloss R.E."/>
            <person name="Uehling J."/>
            <person name="Grigoriev I.V."/>
            <person name="Vagvolgyi C."/>
            <person name="Papp T."/>
            <person name="Martin F.M."/>
            <person name="Miettinen O."/>
            <person name="Hibbett D.S."/>
            <person name="Nagy L.G."/>
        </authorList>
    </citation>
    <scope>NUCLEOTIDE SEQUENCE [LARGE SCALE GENOMIC DNA]</scope>
    <source>
        <strain evidence="2 3">CBS 962.96</strain>
    </source>
</reference>
<dbReference type="OrthoDB" id="2369050at2759"/>
<evidence type="ECO:0000313" key="3">
    <source>
        <dbReference type="Proteomes" id="UP000297245"/>
    </source>
</evidence>
<gene>
    <name evidence="2" type="ORF">K435DRAFT_869578</name>
</gene>
<feature type="region of interest" description="Disordered" evidence="1">
    <location>
        <begin position="114"/>
        <end position="144"/>
    </location>
</feature>
<feature type="region of interest" description="Disordered" evidence="1">
    <location>
        <begin position="336"/>
        <end position="371"/>
    </location>
</feature>
<accession>A0A4S8L9G9</accession>
<dbReference type="InterPro" id="IPR021109">
    <property type="entry name" value="Peptidase_aspartic_dom_sf"/>
</dbReference>
<dbReference type="EMBL" id="ML179563">
    <property type="protein sequence ID" value="THU85143.1"/>
    <property type="molecule type" value="Genomic_DNA"/>
</dbReference>
<dbReference type="Proteomes" id="UP000297245">
    <property type="component" value="Unassembled WGS sequence"/>
</dbReference>
<dbReference type="CDD" id="cd00303">
    <property type="entry name" value="retropepsin_like"/>
    <property type="match status" value="1"/>
</dbReference>
<feature type="compositionally biased region" description="Low complexity" evidence="1">
    <location>
        <begin position="128"/>
        <end position="142"/>
    </location>
</feature>